<reference evidence="1 2" key="1">
    <citation type="submission" date="2019-01" db="EMBL/GenBank/DDBJ databases">
        <title>Draft genome sequences of Candidatus Mycoplasma haemohominis SWG34-3 identified from a patient with pyrexia, anemia and liver dysfunction.</title>
        <authorList>
            <person name="Sekizuka T."/>
            <person name="Hattori N."/>
            <person name="Katano H."/>
            <person name="Takuma T."/>
            <person name="Ito T."/>
            <person name="Arai N."/>
            <person name="Yanai R."/>
            <person name="Ishii S."/>
            <person name="Miura Y."/>
            <person name="Tokunaga T."/>
            <person name="Watanabe H."/>
            <person name="Nomura N."/>
            <person name="Eguchi J."/>
            <person name="Arai T."/>
            <person name="Hasegawa H."/>
            <person name="Nakamaki T."/>
            <person name="Wakita T."/>
            <person name="Niki Y."/>
            <person name="Kuroda M."/>
        </authorList>
    </citation>
    <scope>NUCLEOTIDE SEQUENCE [LARGE SCALE GENOMIC DNA]</scope>
    <source>
        <strain evidence="1">SWG34-3</strain>
    </source>
</reference>
<dbReference type="AlphaFoldDB" id="A0A478FQG4"/>
<dbReference type="Proteomes" id="UP000324831">
    <property type="component" value="Unassembled WGS sequence"/>
</dbReference>
<gene>
    <name evidence="1" type="ORF">MHSWG343_05690</name>
</gene>
<sequence length="291" mass="32199">MSLAKAAVAVGGAVLLTAGTTYGIYSAMDPMPSDFVVLSKDTNYSTTYSSSNDKVGELYGNYLISPYGLTSSSENSDKPKDNKDWWEWSYRRLKSDLKGKNVFSTDFSNSNIKHPYKTSGQTLNNGEKALNEICETVYGKTKTDIFKVTGDSDDNKENLRKDLFKYCSFFWEAPNTIGETKGESYSGNTSYGKKYESKLIGTKGNDIFWETRNKEFFEGGEGNKGIGKDLSADTDSLFHGLYSTKGKPDQGNIKETCKKAYALQEGSTGTTPKTTKGNVFKFCSLEKKEIS</sequence>
<name>A0A478FQG4_9MOLU</name>
<dbReference type="EMBL" id="BIMN01000002">
    <property type="protein sequence ID" value="GCE63572.1"/>
    <property type="molecule type" value="Genomic_DNA"/>
</dbReference>
<protein>
    <submittedName>
        <fullName evidence="1">Uncharacterized protein</fullName>
    </submittedName>
</protein>
<comment type="caution">
    <text evidence="1">The sequence shown here is derived from an EMBL/GenBank/DDBJ whole genome shotgun (WGS) entry which is preliminary data.</text>
</comment>
<proteinExistence type="predicted"/>
<evidence type="ECO:0000313" key="1">
    <source>
        <dbReference type="EMBL" id="GCE63572.1"/>
    </source>
</evidence>
<accession>A0A478FQG4</accession>
<evidence type="ECO:0000313" key="2">
    <source>
        <dbReference type="Proteomes" id="UP000324831"/>
    </source>
</evidence>
<organism evidence="1 2">
    <name type="scientific">Candidatus Mycoplasma haematohominis</name>
    <dbReference type="NCBI Taxonomy" id="1494318"/>
    <lineage>
        <taxon>Bacteria</taxon>
        <taxon>Bacillati</taxon>
        <taxon>Mycoplasmatota</taxon>
        <taxon>Mollicutes</taxon>
        <taxon>Mycoplasmataceae</taxon>
        <taxon>Mycoplasma</taxon>
    </lineage>
</organism>